<dbReference type="RefSeq" id="WP_345156746.1">
    <property type="nucleotide sequence ID" value="NZ_BAABDT010000001.1"/>
</dbReference>
<accession>A0ABP7ETI6</accession>
<organism evidence="1 2">
    <name type="scientific">Flavobacterium ginsengisoli</name>
    <dbReference type="NCBI Taxonomy" id="871694"/>
    <lineage>
        <taxon>Bacteria</taxon>
        <taxon>Pseudomonadati</taxon>
        <taxon>Bacteroidota</taxon>
        <taxon>Flavobacteriia</taxon>
        <taxon>Flavobacteriales</taxon>
        <taxon>Flavobacteriaceae</taxon>
        <taxon>Flavobacterium</taxon>
    </lineage>
</organism>
<reference evidence="2" key="1">
    <citation type="journal article" date="2019" name="Int. J. Syst. Evol. Microbiol.">
        <title>The Global Catalogue of Microorganisms (GCM) 10K type strain sequencing project: providing services to taxonomists for standard genome sequencing and annotation.</title>
        <authorList>
            <consortium name="The Broad Institute Genomics Platform"/>
            <consortium name="The Broad Institute Genome Sequencing Center for Infectious Disease"/>
            <person name="Wu L."/>
            <person name="Ma J."/>
        </authorList>
    </citation>
    <scope>NUCLEOTIDE SEQUENCE [LARGE SCALE GENOMIC DNA]</scope>
    <source>
        <strain evidence="2">JCM 17336</strain>
    </source>
</reference>
<keyword evidence="2" id="KW-1185">Reference proteome</keyword>
<dbReference type="Proteomes" id="UP001501367">
    <property type="component" value="Unassembled WGS sequence"/>
</dbReference>
<comment type="caution">
    <text evidence="1">The sequence shown here is derived from an EMBL/GenBank/DDBJ whole genome shotgun (WGS) entry which is preliminary data.</text>
</comment>
<sequence>MEYEKKFDYLNRNVFFDLENKNSGFDSESIKYFLEEDFKIVLDRVENLNLGISGIEPWFDEEFYDVIVVEDYGNNPFDSNWYKNAFENLKKEKKNLLYAASYVVPLDLL</sequence>
<gene>
    <name evidence="1" type="ORF">GCM10022422_00830</name>
</gene>
<name>A0ABP7ETI6_9FLAO</name>
<evidence type="ECO:0000313" key="1">
    <source>
        <dbReference type="EMBL" id="GAA3723785.1"/>
    </source>
</evidence>
<protein>
    <submittedName>
        <fullName evidence="1">Uncharacterized protein</fullName>
    </submittedName>
</protein>
<proteinExistence type="predicted"/>
<dbReference type="EMBL" id="BAABDT010000001">
    <property type="protein sequence ID" value="GAA3723785.1"/>
    <property type="molecule type" value="Genomic_DNA"/>
</dbReference>
<evidence type="ECO:0000313" key="2">
    <source>
        <dbReference type="Proteomes" id="UP001501367"/>
    </source>
</evidence>